<dbReference type="PANTHER" id="PTHR34875:SF6">
    <property type="entry name" value="UPF0237 PROTEIN MJ1558"/>
    <property type="match status" value="1"/>
</dbReference>
<dbReference type="RefSeq" id="WP_425344702.1">
    <property type="nucleotide sequence ID" value="NZ_JBGUBD010000003.1"/>
</dbReference>
<dbReference type="PIRSF" id="PIRSF028103">
    <property type="entry name" value="GcvR"/>
    <property type="match status" value="1"/>
</dbReference>
<gene>
    <name evidence="2" type="ORF">ACERK3_05655</name>
</gene>
<dbReference type="InterPro" id="IPR016867">
    <property type="entry name" value="GcvR"/>
</dbReference>
<evidence type="ECO:0000313" key="3">
    <source>
        <dbReference type="Proteomes" id="UP001575105"/>
    </source>
</evidence>
<keyword evidence="3" id="KW-1185">Reference proteome</keyword>
<dbReference type="InterPro" id="IPR045865">
    <property type="entry name" value="ACT-like_dom_sf"/>
</dbReference>
<organism evidence="2 3">
    <name type="scientific">Natronomicrosphaera hydrolytica</name>
    <dbReference type="NCBI Taxonomy" id="3242702"/>
    <lineage>
        <taxon>Bacteria</taxon>
        <taxon>Pseudomonadati</taxon>
        <taxon>Planctomycetota</taxon>
        <taxon>Phycisphaerae</taxon>
        <taxon>Phycisphaerales</taxon>
        <taxon>Phycisphaeraceae</taxon>
        <taxon>Natronomicrosphaera</taxon>
    </lineage>
</organism>
<dbReference type="Pfam" id="PF13740">
    <property type="entry name" value="ACT_6"/>
    <property type="match status" value="1"/>
</dbReference>
<dbReference type="InterPro" id="IPR002912">
    <property type="entry name" value="ACT_dom"/>
</dbReference>
<evidence type="ECO:0000313" key="2">
    <source>
        <dbReference type="EMBL" id="MFA9477777.1"/>
    </source>
</evidence>
<dbReference type="EMBL" id="JBGUBD010000003">
    <property type="protein sequence ID" value="MFA9477777.1"/>
    <property type="molecule type" value="Genomic_DNA"/>
</dbReference>
<dbReference type="SUPFAM" id="SSF55021">
    <property type="entry name" value="ACT-like"/>
    <property type="match status" value="2"/>
</dbReference>
<evidence type="ECO:0000259" key="1">
    <source>
        <dbReference type="PROSITE" id="PS51671"/>
    </source>
</evidence>
<accession>A0ABV4U4M3</accession>
<proteinExistence type="predicted"/>
<dbReference type="InterPro" id="IPR050990">
    <property type="entry name" value="UPF0237/GcvR_regulator"/>
</dbReference>
<name>A0ABV4U4M3_9BACT</name>
<dbReference type="Gene3D" id="3.30.70.260">
    <property type="match status" value="2"/>
</dbReference>
<comment type="caution">
    <text evidence="2">The sequence shown here is derived from an EMBL/GenBank/DDBJ whole genome shotgun (WGS) entry which is preliminary data.</text>
</comment>
<dbReference type="PANTHER" id="PTHR34875">
    <property type="entry name" value="UPF0237 PROTEIN MJ1558"/>
    <property type="match status" value="1"/>
</dbReference>
<feature type="domain" description="ACT" evidence="1">
    <location>
        <begin position="6"/>
        <end position="84"/>
    </location>
</feature>
<reference evidence="2 3" key="1">
    <citation type="submission" date="2024-08" db="EMBL/GenBank/DDBJ databases">
        <title>Whole-genome sequencing of halo(alkali)philic microorganisms from hypersaline lakes.</title>
        <authorList>
            <person name="Sorokin D.Y."/>
            <person name="Merkel A.Y."/>
            <person name="Messina E."/>
            <person name="Yakimov M."/>
        </authorList>
    </citation>
    <scope>NUCLEOTIDE SEQUENCE [LARGE SCALE GENOMIC DNA]</scope>
    <source>
        <strain evidence="2 3">AB-hyl4</strain>
    </source>
</reference>
<dbReference type="CDD" id="cd04869">
    <property type="entry name" value="ACT_GcvR_2"/>
    <property type="match status" value="1"/>
</dbReference>
<dbReference type="Proteomes" id="UP001575105">
    <property type="component" value="Unassembled WGS sequence"/>
</dbReference>
<sequence>MYDSFVLTVVGPDRRGLVESLSETIAAEHGNWVESRMATVGGQFAGLVWLTVPTEHAASLEKALQGLANDRLHIVVQRAERSTPQPARTLRLEFVGHDRPGIVRDLARELSRRNINVEELTSDSYSAPMTGELLFKANVELGVPDDANMNELYQALEELREHLHLDLTYDEPQSAT</sequence>
<feature type="domain" description="ACT" evidence="1">
    <location>
        <begin position="91"/>
        <end position="172"/>
    </location>
</feature>
<dbReference type="PROSITE" id="PS51671">
    <property type="entry name" value="ACT"/>
    <property type="match status" value="2"/>
</dbReference>
<protein>
    <submittedName>
        <fullName evidence="2">Glycine cleavage system protein R</fullName>
    </submittedName>
</protein>